<dbReference type="Proteomes" id="UP001066276">
    <property type="component" value="Chromosome 4_2"/>
</dbReference>
<evidence type="ECO:0000256" key="1">
    <source>
        <dbReference type="SAM" id="MobiDB-lite"/>
    </source>
</evidence>
<comment type="caution">
    <text evidence="2">The sequence shown here is derived from an EMBL/GenBank/DDBJ whole genome shotgun (WGS) entry which is preliminary data.</text>
</comment>
<dbReference type="EMBL" id="JANPWB010000008">
    <property type="protein sequence ID" value="KAJ1159755.1"/>
    <property type="molecule type" value="Genomic_DNA"/>
</dbReference>
<evidence type="ECO:0000313" key="2">
    <source>
        <dbReference type="EMBL" id="KAJ1159755.1"/>
    </source>
</evidence>
<keyword evidence="3" id="KW-1185">Reference proteome</keyword>
<organism evidence="2 3">
    <name type="scientific">Pleurodeles waltl</name>
    <name type="common">Iberian ribbed newt</name>
    <dbReference type="NCBI Taxonomy" id="8319"/>
    <lineage>
        <taxon>Eukaryota</taxon>
        <taxon>Metazoa</taxon>
        <taxon>Chordata</taxon>
        <taxon>Craniata</taxon>
        <taxon>Vertebrata</taxon>
        <taxon>Euteleostomi</taxon>
        <taxon>Amphibia</taxon>
        <taxon>Batrachia</taxon>
        <taxon>Caudata</taxon>
        <taxon>Salamandroidea</taxon>
        <taxon>Salamandridae</taxon>
        <taxon>Pleurodelinae</taxon>
        <taxon>Pleurodeles</taxon>
    </lineage>
</organism>
<reference evidence="2" key="1">
    <citation type="journal article" date="2022" name="bioRxiv">
        <title>Sequencing and chromosome-scale assembly of the giantPleurodeles waltlgenome.</title>
        <authorList>
            <person name="Brown T."/>
            <person name="Elewa A."/>
            <person name="Iarovenko S."/>
            <person name="Subramanian E."/>
            <person name="Araus A.J."/>
            <person name="Petzold A."/>
            <person name="Susuki M."/>
            <person name="Suzuki K.-i.T."/>
            <person name="Hayashi T."/>
            <person name="Toyoda A."/>
            <person name="Oliveira C."/>
            <person name="Osipova E."/>
            <person name="Leigh N.D."/>
            <person name="Simon A."/>
            <person name="Yun M.H."/>
        </authorList>
    </citation>
    <scope>NUCLEOTIDE SEQUENCE</scope>
    <source>
        <strain evidence="2">20211129_DDA</strain>
        <tissue evidence="2">Liver</tissue>
    </source>
</reference>
<protein>
    <submittedName>
        <fullName evidence="2">Uncharacterized protein</fullName>
    </submittedName>
</protein>
<accession>A0AAV7S907</accession>
<feature type="region of interest" description="Disordered" evidence="1">
    <location>
        <begin position="83"/>
        <end position="109"/>
    </location>
</feature>
<evidence type="ECO:0000313" key="3">
    <source>
        <dbReference type="Proteomes" id="UP001066276"/>
    </source>
</evidence>
<dbReference type="AlphaFoldDB" id="A0AAV7S907"/>
<gene>
    <name evidence="2" type="ORF">NDU88_000260</name>
</gene>
<sequence length="109" mass="10947">MCPGACFRAPRAPVQAADTSLPAVQQPLAPHAASAVGIPSAGSGLGSAAPRQERHRFTSVQVSSARRSLRRGVIYPAACRRPQQASAVSDVSGALSGADPPHAGSAPAL</sequence>
<proteinExistence type="predicted"/>
<name>A0AAV7S907_PLEWA</name>
<feature type="region of interest" description="Disordered" evidence="1">
    <location>
        <begin position="28"/>
        <end position="67"/>
    </location>
</feature>